<dbReference type="OrthoDB" id="2976199at2759"/>
<protein>
    <submittedName>
        <fullName evidence="2">Uncharacterized protein</fullName>
    </submittedName>
</protein>
<evidence type="ECO:0000313" key="2">
    <source>
        <dbReference type="EMBL" id="KAF5337025.1"/>
    </source>
</evidence>
<organism evidence="2 3">
    <name type="scientific">Ephemerocybe angulata</name>
    <dbReference type="NCBI Taxonomy" id="980116"/>
    <lineage>
        <taxon>Eukaryota</taxon>
        <taxon>Fungi</taxon>
        <taxon>Dikarya</taxon>
        <taxon>Basidiomycota</taxon>
        <taxon>Agaricomycotina</taxon>
        <taxon>Agaricomycetes</taxon>
        <taxon>Agaricomycetidae</taxon>
        <taxon>Agaricales</taxon>
        <taxon>Agaricineae</taxon>
        <taxon>Psathyrellaceae</taxon>
        <taxon>Ephemerocybe</taxon>
    </lineage>
</organism>
<feature type="compositionally biased region" description="Basic residues" evidence="1">
    <location>
        <begin position="143"/>
        <end position="159"/>
    </location>
</feature>
<evidence type="ECO:0000313" key="3">
    <source>
        <dbReference type="Proteomes" id="UP000541558"/>
    </source>
</evidence>
<proteinExistence type="predicted"/>
<reference evidence="2 3" key="1">
    <citation type="journal article" date="2020" name="ISME J.">
        <title>Uncovering the hidden diversity of litter-decomposition mechanisms in mushroom-forming fungi.</title>
        <authorList>
            <person name="Floudas D."/>
            <person name="Bentzer J."/>
            <person name="Ahren D."/>
            <person name="Johansson T."/>
            <person name="Persson P."/>
            <person name="Tunlid A."/>
        </authorList>
    </citation>
    <scope>NUCLEOTIDE SEQUENCE [LARGE SCALE GENOMIC DNA]</scope>
    <source>
        <strain evidence="2 3">CBS 175.51</strain>
    </source>
</reference>
<accession>A0A8H5C8F2</accession>
<sequence length="207" mass="23852">MTEYDYSPEAYERYLSTQRRIANWVDRTEDCRPQFANALAPPREYMPGHEDSRKAPGRRLQRRRSHHFRSRSPSIDDSDSDSEYEFVPSHPAPIPPPMRSAPGHLGGSFPQHQLPWNQPPPPMMAPQRTMPPSYYGAPSYHDQHRRRTHSQSHLQRHHYPGPPAPQMMYPSPPVSSGVYGYPAPPYVMMPQHHGRPMPNVVYLPTPC</sequence>
<feature type="region of interest" description="Disordered" evidence="1">
    <location>
        <begin position="35"/>
        <end position="111"/>
    </location>
</feature>
<name>A0A8H5C8F2_9AGAR</name>
<feature type="region of interest" description="Disordered" evidence="1">
    <location>
        <begin position="139"/>
        <end position="171"/>
    </location>
</feature>
<feature type="compositionally biased region" description="Basic residues" evidence="1">
    <location>
        <begin position="55"/>
        <end position="70"/>
    </location>
</feature>
<keyword evidence="3" id="KW-1185">Reference proteome</keyword>
<dbReference type="Proteomes" id="UP000541558">
    <property type="component" value="Unassembled WGS sequence"/>
</dbReference>
<evidence type="ECO:0000256" key="1">
    <source>
        <dbReference type="SAM" id="MobiDB-lite"/>
    </source>
</evidence>
<comment type="caution">
    <text evidence="2">The sequence shown here is derived from an EMBL/GenBank/DDBJ whole genome shotgun (WGS) entry which is preliminary data.</text>
</comment>
<dbReference type="EMBL" id="JAACJK010000057">
    <property type="protein sequence ID" value="KAF5337025.1"/>
    <property type="molecule type" value="Genomic_DNA"/>
</dbReference>
<gene>
    <name evidence="2" type="ORF">D9611_003158</name>
</gene>
<feature type="compositionally biased region" description="Pro residues" evidence="1">
    <location>
        <begin position="90"/>
        <end position="99"/>
    </location>
</feature>
<feature type="compositionally biased region" description="Pro residues" evidence="1">
    <location>
        <begin position="160"/>
        <end position="171"/>
    </location>
</feature>
<dbReference type="AlphaFoldDB" id="A0A8H5C8F2"/>